<evidence type="ECO:0000259" key="6">
    <source>
        <dbReference type="Pfam" id="PF21229"/>
    </source>
</evidence>
<keyword evidence="2" id="KW-0238">DNA-binding</keyword>
<feature type="region of interest" description="Disordered" evidence="4">
    <location>
        <begin position="135"/>
        <end position="157"/>
    </location>
</feature>
<dbReference type="PANTHER" id="PTHR23399:SF2">
    <property type="entry name" value="DEOXYNUCLEOTIDYLTRANSFERASE TERMINAL-INTERACTING PROTEIN 1"/>
    <property type="match status" value="1"/>
</dbReference>
<feature type="non-terminal residue" evidence="7">
    <location>
        <position position="362"/>
    </location>
</feature>
<evidence type="ECO:0000313" key="7">
    <source>
        <dbReference type="EMBL" id="QQP38583.1"/>
    </source>
</evidence>
<dbReference type="InterPro" id="IPR026064">
    <property type="entry name" value="TdIF1"/>
</dbReference>
<keyword evidence="3" id="KW-0539">Nucleus</keyword>
<dbReference type="AlphaFoldDB" id="A0A7T8GVJ2"/>
<dbReference type="Pfam" id="PF21229">
    <property type="entry name" value="TdIF1_2nd"/>
    <property type="match status" value="1"/>
</dbReference>
<reference evidence="8" key="1">
    <citation type="submission" date="2021-01" db="EMBL/GenBank/DDBJ databases">
        <title>Caligus Genome Assembly.</title>
        <authorList>
            <person name="Gallardo-Escarate C."/>
        </authorList>
    </citation>
    <scope>NUCLEOTIDE SEQUENCE [LARGE SCALE GENOMIC DNA]</scope>
</reference>
<evidence type="ECO:0000256" key="3">
    <source>
        <dbReference type="ARBA" id="ARBA00023242"/>
    </source>
</evidence>
<comment type="subcellular location">
    <subcellularLocation>
        <location evidence="1">Nucleus</location>
    </subcellularLocation>
</comment>
<dbReference type="EMBL" id="CP045902">
    <property type="protein sequence ID" value="QQP38583.1"/>
    <property type="molecule type" value="Genomic_DNA"/>
</dbReference>
<dbReference type="InterPro" id="IPR041384">
    <property type="entry name" value="DNTTIP1_dimer"/>
</dbReference>
<dbReference type="GO" id="GO:0031491">
    <property type="term" value="F:nucleosome binding"/>
    <property type="evidence" value="ECO:0007669"/>
    <property type="project" value="TreeGrafter"/>
</dbReference>
<dbReference type="Pfam" id="PF18192">
    <property type="entry name" value="DNTTIP1_dimer"/>
    <property type="match status" value="1"/>
</dbReference>
<keyword evidence="8" id="KW-1185">Reference proteome</keyword>
<feature type="domain" description="DNTTIP1 dimerisation" evidence="5">
    <location>
        <begin position="69"/>
        <end position="132"/>
    </location>
</feature>
<evidence type="ECO:0000256" key="4">
    <source>
        <dbReference type="SAM" id="MobiDB-lite"/>
    </source>
</evidence>
<sequence>QNERIWTKRGLLLTDPIEKGLRVIEISILTEPALNPPNSTNTPSLESLPASPIALHRLQSASTSSADPLELLRIILQKELNAKIESLFSDYIRLYLLPAAKNVETNLGGVNASELLERTCINALEHAKTLFKGSFSRKRGSQSTDPSSSKEPTIKKIKNERRGFEPECLFVLSGQAGTAILGGSSSGKAFLSKHPQIFKYAADQEDKEWLMKERLISTSGGKATLVVLRDVLALYSSSSSLEEKESSLRGFKLPDFMLEKDDGTVSPSSSEVAELLLHEMKAAPSAPGEEDDLGFLTGMNLHSLVREFEMEAGAGSQHLGILSLADDSESFSELSNEVVQESFDSIELIDDERTHAPFLHLF</sequence>
<proteinExistence type="predicted"/>
<evidence type="ECO:0000256" key="1">
    <source>
        <dbReference type="ARBA" id="ARBA00004123"/>
    </source>
</evidence>
<dbReference type="GO" id="GO:0003677">
    <property type="term" value="F:DNA binding"/>
    <property type="evidence" value="ECO:0007669"/>
    <property type="project" value="UniProtKB-KW"/>
</dbReference>
<dbReference type="Proteomes" id="UP000595437">
    <property type="component" value="Chromosome 13"/>
</dbReference>
<dbReference type="OrthoDB" id="2190159at2759"/>
<feature type="domain" description="TdIF1 C-terminal" evidence="6">
    <location>
        <begin position="169"/>
        <end position="260"/>
    </location>
</feature>
<dbReference type="InterPro" id="IPR049121">
    <property type="entry name" value="TdIF1_C"/>
</dbReference>
<evidence type="ECO:0000313" key="8">
    <source>
        <dbReference type="Proteomes" id="UP000595437"/>
    </source>
</evidence>
<gene>
    <name evidence="7" type="ORF">FKW44_019195</name>
</gene>
<dbReference type="PANTHER" id="PTHR23399">
    <property type="entry name" value="DEOXYNUCLEOTIDYLTRANSFERASE TERMINAL-INTERACTING PROTEIN 1"/>
    <property type="match status" value="1"/>
</dbReference>
<accession>A0A7T8GVJ2</accession>
<dbReference type="GO" id="GO:0005634">
    <property type="term" value="C:nucleus"/>
    <property type="evidence" value="ECO:0007669"/>
    <property type="project" value="UniProtKB-SubCell"/>
</dbReference>
<name>A0A7T8GVJ2_CALRO</name>
<dbReference type="GO" id="GO:0016740">
    <property type="term" value="F:transferase activity"/>
    <property type="evidence" value="ECO:0007669"/>
    <property type="project" value="UniProtKB-KW"/>
</dbReference>
<evidence type="ECO:0000256" key="2">
    <source>
        <dbReference type="ARBA" id="ARBA00023125"/>
    </source>
</evidence>
<keyword evidence="7" id="KW-0808">Transferase</keyword>
<evidence type="ECO:0000259" key="5">
    <source>
        <dbReference type="Pfam" id="PF18192"/>
    </source>
</evidence>
<feature type="compositionally biased region" description="Polar residues" evidence="4">
    <location>
        <begin position="141"/>
        <end position="151"/>
    </location>
</feature>
<organism evidence="7 8">
    <name type="scientific">Caligus rogercresseyi</name>
    <name type="common">Sea louse</name>
    <dbReference type="NCBI Taxonomy" id="217165"/>
    <lineage>
        <taxon>Eukaryota</taxon>
        <taxon>Metazoa</taxon>
        <taxon>Ecdysozoa</taxon>
        <taxon>Arthropoda</taxon>
        <taxon>Crustacea</taxon>
        <taxon>Multicrustacea</taxon>
        <taxon>Hexanauplia</taxon>
        <taxon>Copepoda</taxon>
        <taxon>Siphonostomatoida</taxon>
        <taxon>Caligidae</taxon>
        <taxon>Caligus</taxon>
    </lineage>
</organism>
<protein>
    <submittedName>
        <fullName evidence="7">Deoxynucleotidyltransferase terminal-interacting protein 1</fullName>
    </submittedName>
</protein>